<dbReference type="Proteomes" id="UP000001568">
    <property type="component" value="Chromosome 4"/>
</dbReference>
<dbReference type="GO" id="GO:0009507">
    <property type="term" value="C:chloroplast"/>
    <property type="evidence" value="ECO:0007669"/>
    <property type="project" value="TreeGrafter"/>
</dbReference>
<evidence type="ECO:0000256" key="1">
    <source>
        <dbReference type="RuleBase" id="RU363019"/>
    </source>
</evidence>
<keyword evidence="1" id="KW-0413">Isomerase</keyword>
<proteinExistence type="inferred from homology"/>
<organism evidence="3 4">
    <name type="scientific">Ostreococcus lucimarinus (strain CCE9901)</name>
    <dbReference type="NCBI Taxonomy" id="436017"/>
    <lineage>
        <taxon>Eukaryota</taxon>
        <taxon>Viridiplantae</taxon>
        <taxon>Chlorophyta</taxon>
        <taxon>Mamiellophyceae</taxon>
        <taxon>Mamiellales</taxon>
        <taxon>Bathycoccaceae</taxon>
        <taxon>Ostreococcus</taxon>
    </lineage>
</organism>
<dbReference type="PANTHER" id="PTHR47875">
    <property type="entry name" value="PEPTIDYL-PROLYL CIS-TRANS ISOMERASE CYP28, CHLOROPLASTIC"/>
    <property type="match status" value="1"/>
</dbReference>
<keyword evidence="1" id="KW-0697">Rotamase</keyword>
<dbReference type="SUPFAM" id="SSF50891">
    <property type="entry name" value="Cyclophilin-like"/>
    <property type="match status" value="1"/>
</dbReference>
<dbReference type="EC" id="5.2.1.8" evidence="1"/>
<dbReference type="Gramene" id="ABO95884">
    <property type="protein sequence ID" value="ABO95884"/>
    <property type="gene ID" value="OSTLU_31361"/>
</dbReference>
<gene>
    <name evidence="3" type="ORF">OSTLU_31361</name>
</gene>
<keyword evidence="4" id="KW-1185">Reference proteome</keyword>
<feature type="domain" description="PPIase cyclophilin-type" evidence="2">
    <location>
        <begin position="40"/>
        <end position="230"/>
    </location>
</feature>
<protein>
    <recommendedName>
        <fullName evidence="1">Peptidyl-prolyl cis-trans isomerase</fullName>
        <shortName evidence="1">PPIase</shortName>
        <ecNumber evidence="1">5.2.1.8</ecNumber>
    </recommendedName>
</protein>
<comment type="similarity">
    <text evidence="1">Belongs to the cyclophilin-type PPIase family.</text>
</comment>
<evidence type="ECO:0000313" key="4">
    <source>
        <dbReference type="Proteomes" id="UP000001568"/>
    </source>
</evidence>
<dbReference type="OMA" id="ITTEPAC"/>
<evidence type="ECO:0000313" key="3">
    <source>
        <dbReference type="EMBL" id="ABO95884.1"/>
    </source>
</evidence>
<dbReference type="PANTHER" id="PTHR47875:SF1">
    <property type="entry name" value="PEPTIDYL-PROLYL CIS-TRANS ISOMERASE CYP28, CHLOROPLASTIC"/>
    <property type="match status" value="1"/>
</dbReference>
<dbReference type="OrthoDB" id="193499at2759"/>
<evidence type="ECO:0000259" key="2">
    <source>
        <dbReference type="PROSITE" id="PS50072"/>
    </source>
</evidence>
<dbReference type="EMBL" id="CP000584">
    <property type="protein sequence ID" value="ABO95884.1"/>
    <property type="molecule type" value="Genomic_DNA"/>
</dbReference>
<dbReference type="InterPro" id="IPR044178">
    <property type="entry name" value="CYP28-like"/>
</dbReference>
<dbReference type="eggNOG" id="KOG0865">
    <property type="taxonomic scope" value="Eukaryota"/>
</dbReference>
<dbReference type="GeneID" id="5001564"/>
<dbReference type="STRING" id="436017.A4RWJ8"/>
<dbReference type="KEGG" id="olu:OSTLU_31361"/>
<dbReference type="AlphaFoldDB" id="A4RWJ8"/>
<dbReference type="RefSeq" id="XP_001417591.1">
    <property type="nucleotide sequence ID" value="XM_001417554.1"/>
</dbReference>
<dbReference type="Gene3D" id="2.40.100.10">
    <property type="entry name" value="Cyclophilin-like"/>
    <property type="match status" value="1"/>
</dbReference>
<comment type="function">
    <text evidence="1">PPIases accelerate the folding of proteins. It catalyzes the cis-trans isomerization of proline imidic peptide bonds in oligopeptides.</text>
</comment>
<dbReference type="InterPro" id="IPR002130">
    <property type="entry name" value="Cyclophilin-type_PPIase_dom"/>
</dbReference>
<dbReference type="PROSITE" id="PS50072">
    <property type="entry name" value="CSA_PPIASE_2"/>
    <property type="match status" value="1"/>
</dbReference>
<accession>A4RWJ8</accession>
<dbReference type="Pfam" id="PF00160">
    <property type="entry name" value="Pro_isomerase"/>
    <property type="match status" value="1"/>
</dbReference>
<name>A4RWJ8_OSTLU</name>
<dbReference type="GO" id="GO:0003755">
    <property type="term" value="F:peptidyl-prolyl cis-trans isomerase activity"/>
    <property type="evidence" value="ECO:0007669"/>
    <property type="project" value="UniProtKB-UniRule"/>
</dbReference>
<comment type="catalytic activity">
    <reaction evidence="1">
        <text>[protein]-peptidylproline (omega=180) = [protein]-peptidylproline (omega=0)</text>
        <dbReference type="Rhea" id="RHEA:16237"/>
        <dbReference type="Rhea" id="RHEA-COMP:10747"/>
        <dbReference type="Rhea" id="RHEA-COMP:10748"/>
        <dbReference type="ChEBI" id="CHEBI:83833"/>
        <dbReference type="ChEBI" id="CHEBI:83834"/>
        <dbReference type="EC" id="5.2.1.8"/>
    </reaction>
</comment>
<sequence>MDATANVTARVYLDVGACEGAANAARALGDDGGALCATPEPFGRIVVGLYGDAAPDTVRNFLALCSNAASTPTLAGTVFHKIDKGNGYVVGGKSGSPRLGQVSALSGERFSNGDVTRASAFEGRHFRPGTVSLALESAAKDGEYGTTAQFLITTGPAPVPSLDNKNIVFGRVEQGLDVVQRLSNEKTFKPSETARAYNALANLVGDSRAGKAKAAWIKPTRALVITSCGVLDA</sequence>
<reference evidence="3 4" key="1">
    <citation type="journal article" date="2007" name="Proc. Natl. Acad. Sci. U.S.A.">
        <title>The tiny eukaryote Ostreococcus provides genomic insights into the paradox of plankton speciation.</title>
        <authorList>
            <person name="Palenik B."/>
            <person name="Grimwood J."/>
            <person name="Aerts A."/>
            <person name="Rouze P."/>
            <person name="Salamov A."/>
            <person name="Putnam N."/>
            <person name="Dupont C."/>
            <person name="Jorgensen R."/>
            <person name="Derelle E."/>
            <person name="Rombauts S."/>
            <person name="Zhou K."/>
            <person name="Otillar R."/>
            <person name="Merchant S.S."/>
            <person name="Podell S."/>
            <person name="Gaasterland T."/>
            <person name="Napoli C."/>
            <person name="Gendler K."/>
            <person name="Manuell A."/>
            <person name="Tai V."/>
            <person name="Vallon O."/>
            <person name="Piganeau G."/>
            <person name="Jancek S."/>
            <person name="Heijde M."/>
            <person name="Jabbari K."/>
            <person name="Bowler C."/>
            <person name="Lohr M."/>
            <person name="Robbens S."/>
            <person name="Werner G."/>
            <person name="Dubchak I."/>
            <person name="Pazour G.J."/>
            <person name="Ren Q."/>
            <person name="Paulsen I."/>
            <person name="Delwiche C."/>
            <person name="Schmutz J."/>
            <person name="Rokhsar D."/>
            <person name="Van de Peer Y."/>
            <person name="Moreau H."/>
            <person name="Grigoriev I.V."/>
        </authorList>
    </citation>
    <scope>NUCLEOTIDE SEQUENCE [LARGE SCALE GENOMIC DNA]</scope>
    <source>
        <strain evidence="3 4">CCE9901</strain>
    </source>
</reference>
<dbReference type="InterPro" id="IPR029000">
    <property type="entry name" value="Cyclophilin-like_dom_sf"/>
</dbReference>
<dbReference type="HOGENOM" id="CLU_012062_11_1_1"/>
<dbReference type="PRINTS" id="PR00153">
    <property type="entry name" value="CSAPPISMRASE"/>
</dbReference>